<accession>A0ABN7YZ56</accession>
<evidence type="ECO:0000259" key="5">
    <source>
        <dbReference type="PROSITE" id="PS51078"/>
    </source>
</evidence>
<dbReference type="Pfam" id="PF01614">
    <property type="entry name" value="IclR_C"/>
    <property type="match status" value="1"/>
</dbReference>
<evidence type="ECO:0000256" key="2">
    <source>
        <dbReference type="ARBA" id="ARBA00023125"/>
    </source>
</evidence>
<dbReference type="PANTHER" id="PTHR30136">
    <property type="entry name" value="HELIX-TURN-HELIX TRANSCRIPTIONAL REGULATOR, ICLR FAMILY"/>
    <property type="match status" value="1"/>
</dbReference>
<protein>
    <submittedName>
        <fullName evidence="6">HTH-type transcriptional regulator TsaQ1/TsaQ2</fullName>
    </submittedName>
</protein>
<sequence length="268" mass="28972">MDPQDASRRARGRPANLQANRSLERGLEILRAFRPGSEILGNSELAERTGLPRSTVSRLTQSLVETGFLQYDAGLRAYRLGVPVLSLAHAMRGGSAVLQVAAPFMRKLAESEHLNVGLAMADRDEMVYLESIRYSRKASLRSVVAGQRVPIALTSLGRAWLAVATEAERAGLMAAFSTRFAQWRTVDAEIRHAIAHVQRHGWCAASWQPEVVAVSTPLQLGSHPVHALNVSLSTKLPAAEAAARLAPLLMRLSCDIGSAFLAAQPPSV</sequence>
<evidence type="ECO:0000256" key="3">
    <source>
        <dbReference type="ARBA" id="ARBA00023163"/>
    </source>
</evidence>
<dbReference type="InterPro" id="IPR050707">
    <property type="entry name" value="HTH_MetabolicPath_Reg"/>
</dbReference>
<dbReference type="EMBL" id="CAJZAF010000020">
    <property type="protein sequence ID" value="CAG9177431.1"/>
    <property type="molecule type" value="Genomic_DNA"/>
</dbReference>
<dbReference type="InterPro" id="IPR029016">
    <property type="entry name" value="GAF-like_dom_sf"/>
</dbReference>
<dbReference type="PROSITE" id="PS51077">
    <property type="entry name" value="HTH_ICLR"/>
    <property type="match status" value="1"/>
</dbReference>
<dbReference type="InterPro" id="IPR036390">
    <property type="entry name" value="WH_DNA-bd_sf"/>
</dbReference>
<dbReference type="RefSeq" id="WP_224004125.1">
    <property type="nucleotide sequence ID" value="NZ_CAJZAF010000020.1"/>
</dbReference>
<evidence type="ECO:0000313" key="6">
    <source>
        <dbReference type="EMBL" id="CAG9177431.1"/>
    </source>
</evidence>
<dbReference type="PANTHER" id="PTHR30136:SF33">
    <property type="entry name" value="TRANSCRIPTIONAL REGULATORY PROTEIN"/>
    <property type="match status" value="1"/>
</dbReference>
<evidence type="ECO:0000313" key="7">
    <source>
        <dbReference type="Proteomes" id="UP000701702"/>
    </source>
</evidence>
<name>A0ABN7YZ56_9BURK</name>
<dbReference type="Gene3D" id="1.10.10.10">
    <property type="entry name" value="Winged helix-like DNA-binding domain superfamily/Winged helix DNA-binding domain"/>
    <property type="match status" value="1"/>
</dbReference>
<evidence type="ECO:0000256" key="1">
    <source>
        <dbReference type="ARBA" id="ARBA00023015"/>
    </source>
</evidence>
<dbReference type="SMART" id="SM00346">
    <property type="entry name" value="HTH_ICLR"/>
    <property type="match status" value="1"/>
</dbReference>
<organism evidence="6 7">
    <name type="scientific">Cupriavidus pinatubonensis</name>
    <dbReference type="NCBI Taxonomy" id="248026"/>
    <lineage>
        <taxon>Bacteria</taxon>
        <taxon>Pseudomonadati</taxon>
        <taxon>Pseudomonadota</taxon>
        <taxon>Betaproteobacteria</taxon>
        <taxon>Burkholderiales</taxon>
        <taxon>Burkholderiaceae</taxon>
        <taxon>Cupriavidus</taxon>
    </lineage>
</organism>
<comment type="caution">
    <text evidence="6">The sequence shown here is derived from an EMBL/GenBank/DDBJ whole genome shotgun (WGS) entry which is preliminary data.</text>
</comment>
<dbReference type="Pfam" id="PF09339">
    <property type="entry name" value="HTH_IclR"/>
    <property type="match status" value="1"/>
</dbReference>
<proteinExistence type="predicted"/>
<feature type="domain" description="IclR-ED" evidence="5">
    <location>
        <begin position="83"/>
        <end position="262"/>
    </location>
</feature>
<keyword evidence="7" id="KW-1185">Reference proteome</keyword>
<dbReference type="InterPro" id="IPR036388">
    <property type="entry name" value="WH-like_DNA-bd_sf"/>
</dbReference>
<keyword evidence="1" id="KW-0805">Transcription regulation</keyword>
<reference evidence="6 7" key="1">
    <citation type="submission" date="2021-08" db="EMBL/GenBank/DDBJ databases">
        <authorList>
            <person name="Peeters C."/>
        </authorList>
    </citation>
    <scope>NUCLEOTIDE SEQUENCE [LARGE SCALE GENOMIC DNA]</scope>
    <source>
        <strain evidence="6 7">LMG 23994</strain>
    </source>
</reference>
<dbReference type="Proteomes" id="UP000701702">
    <property type="component" value="Unassembled WGS sequence"/>
</dbReference>
<dbReference type="InterPro" id="IPR014757">
    <property type="entry name" value="Tscrpt_reg_IclR_C"/>
</dbReference>
<keyword evidence="2" id="KW-0238">DNA-binding</keyword>
<keyword evidence="3" id="KW-0804">Transcription</keyword>
<evidence type="ECO:0000259" key="4">
    <source>
        <dbReference type="PROSITE" id="PS51077"/>
    </source>
</evidence>
<feature type="domain" description="HTH iclR-type" evidence="4">
    <location>
        <begin position="20"/>
        <end position="82"/>
    </location>
</feature>
<gene>
    <name evidence="6" type="primary">tsaQ1_5</name>
    <name evidence="6" type="ORF">LMG23994_03644</name>
</gene>
<dbReference type="SUPFAM" id="SSF55781">
    <property type="entry name" value="GAF domain-like"/>
    <property type="match status" value="1"/>
</dbReference>
<dbReference type="SUPFAM" id="SSF46785">
    <property type="entry name" value="Winged helix' DNA-binding domain"/>
    <property type="match status" value="1"/>
</dbReference>
<dbReference type="PROSITE" id="PS51078">
    <property type="entry name" value="ICLR_ED"/>
    <property type="match status" value="1"/>
</dbReference>
<dbReference type="Gene3D" id="3.30.450.40">
    <property type="match status" value="1"/>
</dbReference>
<dbReference type="InterPro" id="IPR005471">
    <property type="entry name" value="Tscrpt_reg_IclR_N"/>
</dbReference>